<dbReference type="Proteomes" id="UP001054837">
    <property type="component" value="Unassembled WGS sequence"/>
</dbReference>
<keyword evidence="3" id="KW-1185">Reference proteome</keyword>
<evidence type="ECO:0000313" key="2">
    <source>
        <dbReference type="EMBL" id="GIY51250.1"/>
    </source>
</evidence>
<gene>
    <name evidence="2" type="ORF">CDAR_445851</name>
</gene>
<proteinExistence type="predicted"/>
<evidence type="ECO:0000256" key="1">
    <source>
        <dbReference type="SAM" id="MobiDB-lite"/>
    </source>
</evidence>
<feature type="compositionally biased region" description="Basic and acidic residues" evidence="1">
    <location>
        <begin position="53"/>
        <end position="70"/>
    </location>
</feature>
<organism evidence="2 3">
    <name type="scientific">Caerostris darwini</name>
    <dbReference type="NCBI Taxonomy" id="1538125"/>
    <lineage>
        <taxon>Eukaryota</taxon>
        <taxon>Metazoa</taxon>
        <taxon>Ecdysozoa</taxon>
        <taxon>Arthropoda</taxon>
        <taxon>Chelicerata</taxon>
        <taxon>Arachnida</taxon>
        <taxon>Araneae</taxon>
        <taxon>Araneomorphae</taxon>
        <taxon>Entelegynae</taxon>
        <taxon>Araneoidea</taxon>
        <taxon>Araneidae</taxon>
        <taxon>Caerostris</taxon>
    </lineage>
</organism>
<dbReference type="EMBL" id="BPLQ01010512">
    <property type="protein sequence ID" value="GIY51250.1"/>
    <property type="molecule type" value="Genomic_DNA"/>
</dbReference>
<protein>
    <submittedName>
        <fullName evidence="2">Uncharacterized protein</fullName>
    </submittedName>
</protein>
<evidence type="ECO:0000313" key="3">
    <source>
        <dbReference type="Proteomes" id="UP001054837"/>
    </source>
</evidence>
<feature type="region of interest" description="Disordered" evidence="1">
    <location>
        <begin position="53"/>
        <end position="76"/>
    </location>
</feature>
<name>A0AAV4U0H3_9ARAC</name>
<accession>A0AAV4U0H3</accession>
<sequence length="175" mass="20062">MGKSSNKRSSSLVALVTYQRQELVDILPSSYLGDGGVERGGVQQLKVLIPPDWKENRPRKENPFSRENHHPSHAMPNPPHGIFWNVRRAERIAMLNMAELNFCRRHSFRPLTSGTEGWNGGGRVQQLKVLIPPEWKESRSRKENPICQENHHPSHSRCPPHGIFWNVPRAERIAT</sequence>
<reference evidence="2 3" key="1">
    <citation type="submission" date="2021-06" db="EMBL/GenBank/DDBJ databases">
        <title>Caerostris darwini draft genome.</title>
        <authorList>
            <person name="Kono N."/>
            <person name="Arakawa K."/>
        </authorList>
    </citation>
    <scope>NUCLEOTIDE SEQUENCE [LARGE SCALE GENOMIC DNA]</scope>
</reference>
<comment type="caution">
    <text evidence="2">The sequence shown here is derived from an EMBL/GenBank/DDBJ whole genome shotgun (WGS) entry which is preliminary data.</text>
</comment>
<dbReference type="AlphaFoldDB" id="A0AAV4U0H3"/>